<comment type="caution">
    <text evidence="2">The sequence shown here is derived from an EMBL/GenBank/DDBJ whole genome shotgun (WGS) entry which is preliminary data.</text>
</comment>
<proteinExistence type="predicted"/>
<dbReference type="SUPFAM" id="SSF81301">
    <property type="entry name" value="Nucleotidyltransferase"/>
    <property type="match status" value="1"/>
</dbReference>
<dbReference type="GO" id="GO:0046677">
    <property type="term" value="P:response to antibiotic"/>
    <property type="evidence" value="ECO:0007669"/>
    <property type="project" value="InterPro"/>
</dbReference>
<dbReference type="AlphaFoldDB" id="A0A3D1JGF7"/>
<reference evidence="2 3" key="1">
    <citation type="journal article" date="2018" name="Nat. Biotechnol.">
        <title>A standardized bacterial taxonomy based on genome phylogeny substantially revises the tree of life.</title>
        <authorList>
            <person name="Parks D.H."/>
            <person name="Chuvochina M."/>
            <person name="Waite D.W."/>
            <person name="Rinke C."/>
            <person name="Skarshewski A."/>
            <person name="Chaumeil P.A."/>
            <person name="Hugenholtz P."/>
        </authorList>
    </citation>
    <scope>NUCLEOTIDE SEQUENCE [LARGE SCALE GENOMIC DNA]</scope>
    <source>
        <strain evidence="2">UBA8781</strain>
    </source>
</reference>
<evidence type="ECO:0000259" key="1">
    <source>
        <dbReference type="Pfam" id="PF07827"/>
    </source>
</evidence>
<protein>
    <recommendedName>
        <fullName evidence="1">Kanamycin nucleotidyltransferase C-terminal domain-containing protein</fullName>
    </recommendedName>
</protein>
<accession>A0A3D1JGF7</accession>
<dbReference type="Gene3D" id="1.20.120.330">
    <property type="entry name" value="Nucleotidyltransferases domain 2"/>
    <property type="match status" value="1"/>
</dbReference>
<dbReference type="Gene3D" id="3.30.460.10">
    <property type="entry name" value="Beta Polymerase, domain 2"/>
    <property type="match status" value="1"/>
</dbReference>
<evidence type="ECO:0000313" key="2">
    <source>
        <dbReference type="EMBL" id="HCE17670.1"/>
    </source>
</evidence>
<gene>
    <name evidence="2" type="ORF">DEQ80_07410</name>
</gene>
<dbReference type="InterPro" id="IPR012481">
    <property type="entry name" value="KNTase_C"/>
</dbReference>
<sequence length="266" mass="29666">MTSSSRSTPLRASPLAFTHEERLARARQIADRFARHFGTRHRATAIYGSLARDQDGPYSDIEMFVIVEGEGIDRPYEWSAGPWKAEVDVYSADEFFRQAAALDEFWPVTHGAFVHWLPLYDPEGLLERGRALALTHTPEEFHQLIIETIIGDLYEIIGKTRNALALRQFSLLPAYAVDAAHFGACLLGLHHRRVYTGSTTVWAESLTLPDPPEGYAPLVEKVLSGKLHPPAAVGRAVNLFWEGVEAWAQQNSLPLIHDLEALLSDG</sequence>
<name>A0A3D1JGF7_9CHLR</name>
<organism evidence="2 3">
    <name type="scientific">Anaerolinea thermolimosa</name>
    <dbReference type="NCBI Taxonomy" id="229919"/>
    <lineage>
        <taxon>Bacteria</taxon>
        <taxon>Bacillati</taxon>
        <taxon>Chloroflexota</taxon>
        <taxon>Anaerolineae</taxon>
        <taxon>Anaerolineales</taxon>
        <taxon>Anaerolineaceae</taxon>
        <taxon>Anaerolinea</taxon>
    </lineage>
</organism>
<feature type="domain" description="Kanamycin nucleotidyltransferase C-terminal" evidence="1">
    <location>
        <begin position="124"/>
        <end position="252"/>
    </location>
</feature>
<dbReference type="Proteomes" id="UP000264141">
    <property type="component" value="Unassembled WGS sequence"/>
</dbReference>
<dbReference type="Pfam" id="PF07827">
    <property type="entry name" value="KNTase_C"/>
    <property type="match status" value="1"/>
</dbReference>
<dbReference type="EMBL" id="DPBP01000030">
    <property type="protein sequence ID" value="HCE17670.1"/>
    <property type="molecule type" value="Genomic_DNA"/>
</dbReference>
<dbReference type="STRING" id="229919.GCA_001050195_03516"/>
<dbReference type="InterPro" id="IPR043519">
    <property type="entry name" value="NT_sf"/>
</dbReference>
<dbReference type="SUPFAM" id="SSF81593">
    <property type="entry name" value="Nucleotidyltransferase substrate binding subunit/domain"/>
    <property type="match status" value="1"/>
</dbReference>
<evidence type="ECO:0000313" key="3">
    <source>
        <dbReference type="Proteomes" id="UP000264141"/>
    </source>
</evidence>
<dbReference type="CDD" id="cd05403">
    <property type="entry name" value="NT_KNTase_like"/>
    <property type="match status" value="1"/>
</dbReference>
<dbReference type="GO" id="GO:0016779">
    <property type="term" value="F:nucleotidyltransferase activity"/>
    <property type="evidence" value="ECO:0007669"/>
    <property type="project" value="InterPro"/>
</dbReference>